<dbReference type="RefSeq" id="WP_341839167.1">
    <property type="nucleotide sequence ID" value="NZ_CP149792.1"/>
</dbReference>
<dbReference type="Gene3D" id="3.40.1350.140">
    <property type="entry name" value="MepB-like"/>
    <property type="match status" value="1"/>
</dbReference>
<reference evidence="1 2" key="1">
    <citation type="submission" date="2024-03" db="EMBL/GenBank/DDBJ databases">
        <title>Chitinophaga caseinilytica sp. nov., a casein hydrolysing bacterium isolated from forest soil.</title>
        <authorList>
            <person name="Lee D.S."/>
            <person name="Han D.M."/>
            <person name="Baek J.H."/>
            <person name="Choi D.G."/>
            <person name="Jeon J.H."/>
            <person name="Jeon C.O."/>
        </authorList>
    </citation>
    <scope>NUCLEOTIDE SEQUENCE [LARGE SCALE GENOMIC DNA]</scope>
    <source>
        <strain evidence="1 2">KACC 19118</strain>
    </source>
</reference>
<evidence type="ECO:0000313" key="1">
    <source>
        <dbReference type="EMBL" id="WZN44383.1"/>
    </source>
</evidence>
<keyword evidence="2" id="KW-1185">Reference proteome</keyword>
<accession>A0ABZ2YX48</accession>
<dbReference type="PIRSF" id="PIRSF032285">
    <property type="entry name" value="UCP032285"/>
    <property type="match status" value="1"/>
</dbReference>
<dbReference type="Pfam" id="PF08877">
    <property type="entry name" value="MepB-like"/>
    <property type="match status" value="1"/>
</dbReference>
<protein>
    <submittedName>
        <fullName evidence="1">MepB family protein</fullName>
    </submittedName>
</protein>
<dbReference type="InterPro" id="IPR011235">
    <property type="entry name" value="MepB-like"/>
</dbReference>
<evidence type="ECO:0000313" key="2">
    <source>
        <dbReference type="Proteomes" id="UP001449657"/>
    </source>
</evidence>
<dbReference type="EMBL" id="CP150096">
    <property type="protein sequence ID" value="WZN44383.1"/>
    <property type="molecule type" value="Genomic_DNA"/>
</dbReference>
<organism evidence="1 2">
    <name type="scientific">Chitinophaga caseinilytica</name>
    <dbReference type="NCBI Taxonomy" id="2267521"/>
    <lineage>
        <taxon>Bacteria</taxon>
        <taxon>Pseudomonadati</taxon>
        <taxon>Bacteroidota</taxon>
        <taxon>Chitinophagia</taxon>
        <taxon>Chitinophagales</taxon>
        <taxon>Chitinophagaceae</taxon>
        <taxon>Chitinophaga</taxon>
    </lineage>
</organism>
<dbReference type="InterPro" id="IPR038231">
    <property type="entry name" value="MepB-like_sf"/>
</dbReference>
<gene>
    <name evidence="1" type="ORF">WJU22_15915</name>
</gene>
<sequence>MLASIEEKAFHPASLQITNQVKDAGSEDYDGLDLLCNGNVRIKYRKAKLTPKKVGNFVALWKRSTSGDTEPFALSDPFDFYMIAVHSESRSGFFMFPKQALADNGVLTDGAKEGKRGFRLYPDWEEAPNRQAMKTQQWQSAYFVDLDEKEPAGRLRRICQI</sequence>
<dbReference type="Proteomes" id="UP001449657">
    <property type="component" value="Chromosome"/>
</dbReference>
<proteinExistence type="predicted"/>
<name>A0ABZ2YX48_9BACT</name>